<dbReference type="GO" id="GO:0003735">
    <property type="term" value="F:structural constituent of ribosome"/>
    <property type="evidence" value="ECO:0007669"/>
    <property type="project" value="InterPro"/>
</dbReference>
<protein>
    <recommendedName>
        <fullName evidence="4">Small ribosomal subunit protein uS9</fullName>
    </recommendedName>
    <alternativeName>
        <fullName evidence="5">40S ribosomal protein S16</fullName>
    </alternativeName>
</protein>
<dbReference type="GO" id="GO:0022627">
    <property type="term" value="C:cytosolic small ribosomal subunit"/>
    <property type="evidence" value="ECO:0007669"/>
    <property type="project" value="TreeGrafter"/>
</dbReference>
<proteinExistence type="inferred from homology"/>
<dbReference type="SUPFAM" id="SSF52058">
    <property type="entry name" value="L domain-like"/>
    <property type="match status" value="1"/>
</dbReference>
<dbReference type="Gene3D" id="3.30.230.10">
    <property type="match status" value="1"/>
</dbReference>
<evidence type="ECO:0000313" key="8">
    <source>
        <dbReference type="EMBL" id="CAF3535063.1"/>
    </source>
</evidence>
<dbReference type="Pfam" id="PF00380">
    <property type="entry name" value="Ribosomal_S9"/>
    <property type="match status" value="1"/>
</dbReference>
<keyword evidence="3 6" id="KW-0687">Ribonucleoprotein</keyword>
<keyword evidence="9" id="KW-1185">Reference proteome</keyword>
<evidence type="ECO:0000256" key="2">
    <source>
        <dbReference type="ARBA" id="ARBA00022980"/>
    </source>
</evidence>
<dbReference type="PROSITE" id="PS00360">
    <property type="entry name" value="RIBOSOMAL_S9"/>
    <property type="match status" value="1"/>
</dbReference>
<comment type="caution">
    <text evidence="7">The sequence shown here is derived from an EMBL/GenBank/DDBJ whole genome shotgun (WGS) entry which is preliminary data.</text>
</comment>
<gene>
    <name evidence="7" type="ORF">GPM918_LOCUS1053</name>
    <name evidence="8" type="ORF">SRO942_LOCUS1053</name>
</gene>
<name>A0A813PGY6_9BILA</name>
<dbReference type="InterPro" id="IPR000754">
    <property type="entry name" value="Ribosomal_uS9"/>
</dbReference>
<dbReference type="InterPro" id="IPR032675">
    <property type="entry name" value="LRR_dom_sf"/>
</dbReference>
<evidence type="ECO:0000256" key="6">
    <source>
        <dbReference type="RuleBase" id="RU003815"/>
    </source>
</evidence>
<dbReference type="InterPro" id="IPR020568">
    <property type="entry name" value="Ribosomal_Su5_D2-typ_SF"/>
</dbReference>
<organism evidence="7 9">
    <name type="scientific">Didymodactylos carnosus</name>
    <dbReference type="NCBI Taxonomy" id="1234261"/>
    <lineage>
        <taxon>Eukaryota</taxon>
        <taxon>Metazoa</taxon>
        <taxon>Spiralia</taxon>
        <taxon>Gnathifera</taxon>
        <taxon>Rotifera</taxon>
        <taxon>Eurotatoria</taxon>
        <taxon>Bdelloidea</taxon>
        <taxon>Philodinida</taxon>
        <taxon>Philodinidae</taxon>
        <taxon>Didymodactylos</taxon>
    </lineage>
</organism>
<evidence type="ECO:0000256" key="1">
    <source>
        <dbReference type="ARBA" id="ARBA00005251"/>
    </source>
</evidence>
<dbReference type="FunFam" id="3.30.230.10:FF:000007">
    <property type="entry name" value="40S ribosomal protein S16"/>
    <property type="match status" value="1"/>
</dbReference>
<reference evidence="7" key="1">
    <citation type="submission" date="2021-02" db="EMBL/GenBank/DDBJ databases">
        <authorList>
            <person name="Nowell W R."/>
        </authorList>
    </citation>
    <scope>NUCLEOTIDE SEQUENCE</scope>
</reference>
<dbReference type="GO" id="GO:0003723">
    <property type="term" value="F:RNA binding"/>
    <property type="evidence" value="ECO:0007669"/>
    <property type="project" value="TreeGrafter"/>
</dbReference>
<evidence type="ECO:0000313" key="7">
    <source>
        <dbReference type="EMBL" id="CAF0754844.1"/>
    </source>
</evidence>
<evidence type="ECO:0000256" key="4">
    <source>
        <dbReference type="ARBA" id="ARBA00035259"/>
    </source>
</evidence>
<evidence type="ECO:0000256" key="5">
    <source>
        <dbReference type="ARBA" id="ARBA00043019"/>
    </source>
</evidence>
<accession>A0A813PGY6</accession>
<dbReference type="Gene3D" id="3.80.10.10">
    <property type="entry name" value="Ribonuclease Inhibitor"/>
    <property type="match status" value="1"/>
</dbReference>
<sequence>MHIDLSNISKQEFSYYCRVMLPKINKQIVSIKLSNILTLDSIKRFSTIVKIEKFTQLNKLVLVQVKFVDLKHILSKLNNLKTLIIMSTDYSGLDTERLNILKMIFELKSLKKCHLPVIDVSDLDDLKTSNIEQLAVDHCTMSCLGKLFSYIPHIQRLSVNVYADMQNLSPMYEDKNNVPSLTFLTLNTNDIPFGQVELLLSSRNLSQLRHLSFSFKTYSCNGRYLDYVDSQKWESILSSLSLLNRFKFHIEIPINKSVDIDTLYLTFQRDFYHQRKWFIDFDMYSYLYDYILTIHTRPFSQKHIRTGLQTNGIYHQVKNLQLMIDSQRQRHSQTPPRKYPNVTSLTLIAAKPIDESSVLFYLSKSIQFEKLTHLNIQFDNCSKQLLLMCLMKSPNTFGRKKTATAVAVCQSGHGSIRVNGRPLHLVEPQVLRFKLEEPIYLLGKEKFSKVDIRVRVKGGGRIAQIYAIRQAIAKSLVAYTQKFVDEATKKQIKDTLVQYDRSLLVADPRRCEPKKFGGPGARAKYQKSYR</sequence>
<dbReference type="InterPro" id="IPR020574">
    <property type="entry name" value="Ribosomal_uS9_CS"/>
</dbReference>
<dbReference type="GO" id="GO:0006412">
    <property type="term" value="P:translation"/>
    <property type="evidence" value="ECO:0007669"/>
    <property type="project" value="InterPro"/>
</dbReference>
<comment type="similarity">
    <text evidence="1 6">Belongs to the universal ribosomal protein uS9 family.</text>
</comment>
<dbReference type="InterPro" id="IPR014721">
    <property type="entry name" value="Ribsml_uS5_D2-typ_fold_subgr"/>
</dbReference>
<dbReference type="EMBL" id="CAJNOQ010000091">
    <property type="protein sequence ID" value="CAF0754844.1"/>
    <property type="molecule type" value="Genomic_DNA"/>
</dbReference>
<dbReference type="AlphaFoldDB" id="A0A813PGY6"/>
<dbReference type="GO" id="GO:0000462">
    <property type="term" value="P:maturation of SSU-rRNA from tricistronic rRNA transcript (SSU-rRNA, 5.8S rRNA, LSU-rRNA)"/>
    <property type="evidence" value="ECO:0007669"/>
    <property type="project" value="TreeGrafter"/>
</dbReference>
<evidence type="ECO:0000313" key="9">
    <source>
        <dbReference type="Proteomes" id="UP000663829"/>
    </source>
</evidence>
<dbReference type="Proteomes" id="UP000663829">
    <property type="component" value="Unassembled WGS sequence"/>
</dbReference>
<dbReference type="PANTHER" id="PTHR21569:SF16">
    <property type="entry name" value="RIBOSOMAL PROTEIN S16"/>
    <property type="match status" value="1"/>
</dbReference>
<dbReference type="OrthoDB" id="426865at2759"/>
<dbReference type="EMBL" id="CAJOBC010000091">
    <property type="protein sequence ID" value="CAF3535063.1"/>
    <property type="molecule type" value="Genomic_DNA"/>
</dbReference>
<dbReference type="Proteomes" id="UP000681722">
    <property type="component" value="Unassembled WGS sequence"/>
</dbReference>
<evidence type="ECO:0000256" key="3">
    <source>
        <dbReference type="ARBA" id="ARBA00023274"/>
    </source>
</evidence>
<keyword evidence="2 6" id="KW-0689">Ribosomal protein</keyword>
<dbReference type="NCBIfam" id="NF001749">
    <property type="entry name" value="PRK00474.1"/>
    <property type="match status" value="1"/>
</dbReference>
<dbReference type="PANTHER" id="PTHR21569">
    <property type="entry name" value="RIBOSOMAL PROTEIN S9"/>
    <property type="match status" value="1"/>
</dbReference>
<dbReference type="SUPFAM" id="SSF54211">
    <property type="entry name" value="Ribosomal protein S5 domain 2-like"/>
    <property type="match status" value="1"/>
</dbReference>